<protein>
    <recommendedName>
        <fullName evidence="1">non-specific serine/threonine protein kinase</fullName>
        <ecNumber evidence="1">2.7.11.1</ecNumber>
    </recommendedName>
</protein>
<dbReference type="PRINTS" id="PR01874">
    <property type="entry name" value="DNAREPAIRADA"/>
</dbReference>
<dbReference type="InterPro" id="IPR003593">
    <property type="entry name" value="AAA+_ATPase"/>
</dbReference>
<dbReference type="GO" id="GO:0004674">
    <property type="term" value="F:protein serine/threonine kinase activity"/>
    <property type="evidence" value="ECO:0007669"/>
    <property type="project" value="UniProtKB-EC"/>
</dbReference>
<dbReference type="EC" id="2.7.11.1" evidence="1"/>
<dbReference type="GO" id="GO:0016787">
    <property type="term" value="F:hydrolase activity"/>
    <property type="evidence" value="ECO:0007669"/>
    <property type="project" value="UniProtKB-KW"/>
</dbReference>
<dbReference type="InterPro" id="IPR027417">
    <property type="entry name" value="P-loop_NTPase"/>
</dbReference>
<dbReference type="InterPro" id="IPR030665">
    <property type="entry name" value="KaiC"/>
</dbReference>
<evidence type="ECO:0000256" key="1">
    <source>
        <dbReference type="ARBA" id="ARBA00012513"/>
    </source>
</evidence>
<keyword evidence="4" id="KW-0677">Repeat</keyword>
<reference evidence="9" key="1">
    <citation type="submission" date="2016-10" db="EMBL/GenBank/DDBJ databases">
        <authorList>
            <person name="Varghese N."/>
            <person name="Submissions S."/>
        </authorList>
    </citation>
    <scope>NUCLEOTIDE SEQUENCE [LARGE SCALE GENOMIC DNA]</scope>
    <source>
        <strain evidence="9">CGMCC 1.6494</strain>
    </source>
</reference>
<evidence type="ECO:0000256" key="3">
    <source>
        <dbReference type="ARBA" id="ARBA00022679"/>
    </source>
</evidence>
<evidence type="ECO:0000256" key="4">
    <source>
        <dbReference type="ARBA" id="ARBA00022737"/>
    </source>
</evidence>
<keyword evidence="6" id="KW-0378">Hydrolase</keyword>
<dbReference type="EMBL" id="FNII01000002">
    <property type="protein sequence ID" value="SDN08889.1"/>
    <property type="molecule type" value="Genomic_DNA"/>
</dbReference>
<gene>
    <name evidence="8" type="ORF">SAMN04487951_102184</name>
</gene>
<evidence type="ECO:0000256" key="6">
    <source>
        <dbReference type="ARBA" id="ARBA00022801"/>
    </source>
</evidence>
<name>A0A1G9YI90_9GAMM</name>
<dbReference type="InterPro" id="IPR010624">
    <property type="entry name" value="KaiC_dom"/>
</dbReference>
<feature type="domain" description="KaiC" evidence="7">
    <location>
        <begin position="241"/>
        <end position="474"/>
    </location>
</feature>
<dbReference type="AlphaFoldDB" id="A0A1G9YI90"/>
<dbReference type="RefSeq" id="WP_089702291.1">
    <property type="nucleotide sequence ID" value="NZ_FNII01000002.1"/>
</dbReference>
<dbReference type="PIRSF" id="PIRSF039117">
    <property type="entry name" value="KaiC"/>
    <property type="match status" value="1"/>
</dbReference>
<keyword evidence="3" id="KW-0808">Transferase</keyword>
<dbReference type="GO" id="GO:0005524">
    <property type="term" value="F:ATP binding"/>
    <property type="evidence" value="ECO:0007669"/>
    <property type="project" value="InterPro"/>
</dbReference>
<evidence type="ECO:0000313" key="8">
    <source>
        <dbReference type="EMBL" id="SDN08889.1"/>
    </source>
</evidence>
<sequence length="487" mass="53739">MTHTQDPRSLIGVTGLDQVLHGGLIPRRAYLIRGGPGSGKTTLGMHFLVAERPSESLLVSLGEAEEQLRDNARRSGLPFEDVNVLDVSPGQASDIGSEAYNLLESWDVEGNSIHDRILDHVRAHRPARILIDSLSQMRYLSADTFQFRKQVLSLLRTLTSEGATVMFTSEESADEDDQALPFLSDGVISLEPTEYGRLCRITKFRGSGFEEGTHFYQLGKEGMTLYPRLMPNKFFRTHSHTQISTGLSELDALTHGGIERGTVTLLSGPTGVGKTTLGAQLMSQGAASGERAVIYNFDENASTFFTRCRQIGLPVEDMVDTGNLRFEAVEPLLYHPDQFAASVREEVEEAGTTMVMIDSLSGYQQSMCGENLQARVHALCRYLVNMGVTVVLVNEVFTITGSQARVTEQGLSYVADNIIMLRYIELDGELCKTIGVLKKRTGSFEKALREFDINQDGLQVGRALHGMRGLMSGVPEMIQPNHRRDMS</sequence>
<dbReference type="Pfam" id="PF06745">
    <property type="entry name" value="ATPase"/>
    <property type="match status" value="2"/>
</dbReference>
<dbReference type="InterPro" id="IPR051347">
    <property type="entry name" value="Circadian_clock_KaiC-rel"/>
</dbReference>
<dbReference type="STRING" id="416873.SAMN04487951_102184"/>
<dbReference type="Gene3D" id="3.40.50.300">
    <property type="entry name" value="P-loop containing nucleotide triphosphate hydrolases"/>
    <property type="match status" value="2"/>
</dbReference>
<feature type="domain" description="KaiC" evidence="7">
    <location>
        <begin position="7"/>
        <end position="239"/>
    </location>
</feature>
<evidence type="ECO:0000259" key="7">
    <source>
        <dbReference type="PROSITE" id="PS51146"/>
    </source>
</evidence>
<keyword evidence="9" id="KW-1185">Reference proteome</keyword>
<dbReference type="OrthoDB" id="9787927at2"/>
<evidence type="ECO:0000256" key="2">
    <source>
        <dbReference type="ARBA" id="ARBA00022553"/>
    </source>
</evidence>
<organism evidence="8 9">
    <name type="scientific">Vreelandella arcis</name>
    <dbReference type="NCBI Taxonomy" id="416873"/>
    <lineage>
        <taxon>Bacteria</taxon>
        <taxon>Pseudomonadati</taxon>
        <taxon>Pseudomonadota</taxon>
        <taxon>Gammaproteobacteria</taxon>
        <taxon>Oceanospirillales</taxon>
        <taxon>Halomonadaceae</taxon>
        <taxon>Vreelandella</taxon>
    </lineage>
</organism>
<keyword evidence="5" id="KW-0418">Kinase</keyword>
<proteinExistence type="predicted"/>
<dbReference type="PANTHER" id="PTHR42926:SF1">
    <property type="entry name" value="CIRCADIAN CLOCK OSCILLATOR PROTEIN KAIC 1"/>
    <property type="match status" value="1"/>
</dbReference>
<dbReference type="PANTHER" id="PTHR42926">
    <property type="match status" value="1"/>
</dbReference>
<evidence type="ECO:0000313" key="9">
    <source>
        <dbReference type="Proteomes" id="UP000199677"/>
    </source>
</evidence>
<dbReference type="InterPro" id="IPR014774">
    <property type="entry name" value="KaiC-like_dom"/>
</dbReference>
<dbReference type="Proteomes" id="UP000199677">
    <property type="component" value="Unassembled WGS sequence"/>
</dbReference>
<evidence type="ECO:0000256" key="5">
    <source>
        <dbReference type="ARBA" id="ARBA00022777"/>
    </source>
</evidence>
<accession>A0A1G9YI90</accession>
<keyword evidence="2" id="KW-0597">Phosphoprotein</keyword>
<dbReference type="SUPFAM" id="SSF52540">
    <property type="entry name" value="P-loop containing nucleoside triphosphate hydrolases"/>
    <property type="match status" value="2"/>
</dbReference>
<dbReference type="PROSITE" id="PS51146">
    <property type="entry name" value="KAIC"/>
    <property type="match status" value="2"/>
</dbReference>
<dbReference type="SMART" id="SM00382">
    <property type="entry name" value="AAA"/>
    <property type="match status" value="2"/>
</dbReference>